<keyword evidence="7" id="KW-0624">Polysaccharide degradation</keyword>
<evidence type="ECO:0000256" key="4">
    <source>
        <dbReference type="ARBA" id="ARBA00022801"/>
    </source>
</evidence>
<evidence type="ECO:0000256" key="10">
    <source>
        <dbReference type="SAM" id="SignalP"/>
    </source>
</evidence>
<comment type="catalytic activity">
    <reaction evidence="1">
        <text>Hydrolysis of terminal (1-&gt;4)-linked alpha-D-glucose residues successively from non-reducing ends of the chains with release of beta-D-glucose.</text>
        <dbReference type="EC" id="3.2.1.3"/>
    </reaction>
</comment>
<dbReference type="Proteomes" id="UP000256601">
    <property type="component" value="Unassembled WGS sequence"/>
</dbReference>
<feature type="signal peptide" evidence="10">
    <location>
        <begin position="1"/>
        <end position="17"/>
    </location>
</feature>
<keyword evidence="4" id="KW-0378">Hydrolase</keyword>
<reference evidence="12 13" key="1">
    <citation type="submission" date="2018-07" db="EMBL/GenBank/DDBJ databases">
        <title>Draft Genome Assemblies for Five Robust Yarrowia lipolytica Strains Exhibiting High Lipid Production and Pentose Sugar Utilization and Sugar Alcohol Secretion from Undetoxified Lignocellulosic Biomass Hydrolysates.</title>
        <authorList>
            <consortium name="DOE Joint Genome Institute"/>
            <person name="Walker C."/>
            <person name="Ryu S."/>
            <person name="Na H."/>
            <person name="Zane M."/>
            <person name="LaButti K."/>
            <person name="Lipzen A."/>
            <person name="Haridas S."/>
            <person name="Barry K."/>
            <person name="Grigoriev I.V."/>
            <person name="Quarterman J."/>
            <person name="Slininger P."/>
            <person name="Dien B."/>
            <person name="Trinh C.T."/>
        </authorList>
    </citation>
    <scope>NUCLEOTIDE SEQUENCE [LARGE SCALE GENOMIC DNA]</scope>
    <source>
        <strain evidence="12 13">YB392</strain>
    </source>
</reference>
<organism evidence="12 13">
    <name type="scientific">Yarrowia lipolytica</name>
    <name type="common">Candida lipolytica</name>
    <dbReference type="NCBI Taxonomy" id="4952"/>
    <lineage>
        <taxon>Eukaryota</taxon>
        <taxon>Fungi</taxon>
        <taxon>Dikarya</taxon>
        <taxon>Ascomycota</taxon>
        <taxon>Saccharomycotina</taxon>
        <taxon>Dipodascomycetes</taxon>
        <taxon>Dipodascales</taxon>
        <taxon>Dipodascales incertae sedis</taxon>
        <taxon>Yarrowia</taxon>
    </lineage>
</organism>
<dbReference type="InterPro" id="IPR008928">
    <property type="entry name" value="6-hairpin_glycosidase_sf"/>
</dbReference>
<comment type="similarity">
    <text evidence="2">Belongs to the glycosyl hydrolase 15 family.</text>
</comment>
<keyword evidence="5" id="KW-0119">Carbohydrate metabolism</keyword>
<dbReference type="SUPFAM" id="SSF48208">
    <property type="entry name" value="Six-hairpin glycosidases"/>
    <property type="match status" value="1"/>
</dbReference>
<gene>
    <name evidence="12" type="ORF">B0I71DRAFT_133219</name>
</gene>
<dbReference type="VEuPathDB" id="FungiDB:YALI0_E05203g"/>
<dbReference type="Pfam" id="PF00723">
    <property type="entry name" value="Glyco_hydro_15"/>
    <property type="match status" value="1"/>
</dbReference>
<evidence type="ECO:0000256" key="6">
    <source>
        <dbReference type="ARBA" id="ARBA00023295"/>
    </source>
</evidence>
<dbReference type="GO" id="GO:0004339">
    <property type="term" value="F:glucan 1,4-alpha-glucosidase activity"/>
    <property type="evidence" value="ECO:0007669"/>
    <property type="project" value="UniProtKB-EC"/>
</dbReference>
<feature type="chain" id="PRO_5016621168" description="glucan 1,4-alpha-glucosidase" evidence="10">
    <location>
        <begin position="18"/>
        <end position="515"/>
    </location>
</feature>
<dbReference type="EMBL" id="KZ859013">
    <property type="protein sequence ID" value="RDW25075.1"/>
    <property type="molecule type" value="Genomic_DNA"/>
</dbReference>
<evidence type="ECO:0000313" key="12">
    <source>
        <dbReference type="EMBL" id="RDW25075.1"/>
    </source>
</evidence>
<evidence type="ECO:0000256" key="1">
    <source>
        <dbReference type="ARBA" id="ARBA00001863"/>
    </source>
</evidence>
<dbReference type="GO" id="GO:0000324">
    <property type="term" value="C:fungal-type vacuole"/>
    <property type="evidence" value="ECO:0007669"/>
    <property type="project" value="TreeGrafter"/>
</dbReference>
<dbReference type="InterPro" id="IPR011613">
    <property type="entry name" value="GH15-like"/>
</dbReference>
<evidence type="ECO:0000256" key="8">
    <source>
        <dbReference type="ARBA" id="ARBA00033442"/>
    </source>
</evidence>
<sequence>MLLQAFVSVLALPGSLALPLFDQKPLLLVPYARPNVTLIDAQKFELWLAQQTHHAFESVLDNVGHQGSNNGLPVGVVIASPSKTAPDYYYQWTRDAAITMDSVVRRFYDQASQGILNDTLSNIIMGYIETQGMLQHVSNPSGYFDWNRRVVSGLGEPKFETDGSAFTGHWGRPQNDGPALRIKTISHYIQTQVEWNETASLDDYVYIYKSMILPDVEYILQYWDQPTFDLWEELEGYHLFTSQVQFNALINVVELARHYSDRETESRCTFTAGSIRQFIKTHFEAGSRLNAQFEPRSFGRSGLDSSIFLAALDSVRWESSIAAGTSLKPYDDLLIATIMPYVHSFDYPINHQRLAEFEESFQDENPGYVAVGVGRYAEDVYDGVGTSHGNPWFICTATIAETIFFIAHHLAQQSSDFVLEINSLTKEFYGTFVSSDRMARDSEEYQHLLDRLVDLGDSFLDVIREHQANNGDMSEQFNRYDGFMQGAEKLTWSYGSFWSAVRARQEVIKGTSGRK</sequence>
<evidence type="ECO:0000256" key="5">
    <source>
        <dbReference type="ARBA" id="ARBA00023277"/>
    </source>
</evidence>
<proteinExistence type="inferred from homology"/>
<dbReference type="PANTHER" id="PTHR31616">
    <property type="entry name" value="TREHALASE"/>
    <property type="match status" value="1"/>
</dbReference>
<dbReference type="InterPro" id="IPR012341">
    <property type="entry name" value="6hp_glycosidase-like_sf"/>
</dbReference>
<evidence type="ECO:0000256" key="3">
    <source>
        <dbReference type="ARBA" id="ARBA00012593"/>
    </source>
</evidence>
<dbReference type="InterPro" id="IPR000165">
    <property type="entry name" value="Glucoamylase"/>
</dbReference>
<evidence type="ECO:0000259" key="11">
    <source>
        <dbReference type="Pfam" id="PF00723"/>
    </source>
</evidence>
<evidence type="ECO:0000313" key="13">
    <source>
        <dbReference type="Proteomes" id="UP000256601"/>
    </source>
</evidence>
<dbReference type="PRINTS" id="PR00736">
    <property type="entry name" value="GLHYDRLASE15"/>
</dbReference>
<dbReference type="GO" id="GO:0000272">
    <property type="term" value="P:polysaccharide catabolic process"/>
    <property type="evidence" value="ECO:0007669"/>
    <property type="project" value="UniProtKB-KW"/>
</dbReference>
<dbReference type="AlphaFoldDB" id="A0A371C433"/>
<keyword evidence="10" id="KW-0732">Signal</keyword>
<dbReference type="VEuPathDB" id="FungiDB:YALI1_E06056g"/>
<feature type="domain" description="GH15-like" evidence="11">
    <location>
        <begin position="58"/>
        <end position="499"/>
    </location>
</feature>
<keyword evidence="6 12" id="KW-0326">Glycosidase</keyword>
<evidence type="ECO:0000256" key="2">
    <source>
        <dbReference type="ARBA" id="ARBA00006188"/>
    </source>
</evidence>
<dbReference type="PANTHER" id="PTHR31616:SF9">
    <property type="entry name" value="GLUCOAMYLASE, INTRACELLULAR SPORULATION-SPECIFIC"/>
    <property type="match status" value="1"/>
</dbReference>
<dbReference type="Gene3D" id="1.50.10.10">
    <property type="match status" value="1"/>
</dbReference>
<protein>
    <recommendedName>
        <fullName evidence="3">glucan 1,4-alpha-glucosidase</fullName>
        <ecNumber evidence="3">3.2.1.3</ecNumber>
    </recommendedName>
    <alternativeName>
        <fullName evidence="9">1,4-alpha-D-glucan glucohydrolase</fullName>
    </alternativeName>
    <alternativeName>
        <fullName evidence="8">Glucan 1,4-alpha-glucosidase</fullName>
    </alternativeName>
</protein>
<evidence type="ECO:0000256" key="9">
    <source>
        <dbReference type="ARBA" id="ARBA00033473"/>
    </source>
</evidence>
<dbReference type="EC" id="3.2.1.3" evidence="3"/>
<name>A0A371C433_YARLL</name>
<accession>A0A371C433</accession>
<evidence type="ECO:0000256" key="7">
    <source>
        <dbReference type="ARBA" id="ARBA00023326"/>
    </source>
</evidence>